<dbReference type="AlphaFoldDB" id="E7QRY5"/>
<sequence length="85" mass="9650">MIPLFGPVPGGAELIVIFITAIMLFGIPLTIFGGLFLLYRRAGGSRATKEDVDELKNEVAELRTELEGTDETERQERERDRERER</sequence>
<organism evidence="3 5">
    <name type="scientific">Haladaptatus paucihalophilus DX253</name>
    <dbReference type="NCBI Taxonomy" id="797209"/>
    <lineage>
        <taxon>Archaea</taxon>
        <taxon>Methanobacteriati</taxon>
        <taxon>Methanobacteriota</taxon>
        <taxon>Stenosarchaea group</taxon>
        <taxon>Halobacteria</taxon>
        <taxon>Halobacteriales</taxon>
        <taxon>Haladaptataceae</taxon>
        <taxon>Haladaptatus</taxon>
    </lineage>
</organism>
<dbReference type="PATRIC" id="fig|797209.4.peg.1552"/>
<dbReference type="Proteomes" id="UP000003751">
    <property type="component" value="Unassembled WGS sequence"/>
</dbReference>
<keyword evidence="2" id="KW-1133">Transmembrane helix</keyword>
<evidence type="ECO:0000256" key="2">
    <source>
        <dbReference type="SAM" id="Phobius"/>
    </source>
</evidence>
<proteinExistence type="predicted"/>
<dbReference type="Proteomes" id="UP000184203">
    <property type="component" value="Unassembled WGS sequence"/>
</dbReference>
<dbReference type="EMBL" id="FRAN01000001">
    <property type="protein sequence ID" value="SHK13524.1"/>
    <property type="molecule type" value="Genomic_DNA"/>
</dbReference>
<protein>
    <submittedName>
        <fullName evidence="3">Uncharacterized protein</fullName>
    </submittedName>
</protein>
<dbReference type="STRING" id="797209.GCA_000376445_00238"/>
<evidence type="ECO:0000256" key="1">
    <source>
        <dbReference type="SAM" id="MobiDB-lite"/>
    </source>
</evidence>
<dbReference type="EMBL" id="AEMG01000006">
    <property type="protein sequence ID" value="EFW92754.1"/>
    <property type="molecule type" value="Genomic_DNA"/>
</dbReference>
<gene>
    <name evidence="4" type="ORF">SAMN05444342_0702</name>
    <name evidence="3" type="ORF">ZOD2009_07789</name>
</gene>
<name>E7QRY5_HALPU</name>
<dbReference type="RefSeq" id="WP_007978606.1">
    <property type="nucleotide sequence ID" value="NZ_AEMG01000006.1"/>
</dbReference>
<keyword evidence="2" id="KW-0472">Membrane</keyword>
<evidence type="ECO:0000313" key="6">
    <source>
        <dbReference type="Proteomes" id="UP000184203"/>
    </source>
</evidence>
<evidence type="ECO:0000313" key="3">
    <source>
        <dbReference type="EMBL" id="EFW92754.1"/>
    </source>
</evidence>
<accession>E7QRY5</accession>
<feature type="region of interest" description="Disordered" evidence="1">
    <location>
        <begin position="61"/>
        <end position="85"/>
    </location>
</feature>
<feature type="transmembrane region" description="Helical" evidence="2">
    <location>
        <begin position="14"/>
        <end position="39"/>
    </location>
</feature>
<reference evidence="6" key="3">
    <citation type="submission" date="2016-11" db="EMBL/GenBank/DDBJ databases">
        <authorList>
            <person name="Varghese N."/>
            <person name="Submissions S."/>
        </authorList>
    </citation>
    <scope>NUCLEOTIDE SEQUENCE [LARGE SCALE GENOMIC DNA]</scope>
    <source>
        <strain evidence="6">DX253</strain>
    </source>
</reference>
<reference evidence="3 5" key="1">
    <citation type="journal article" date="2014" name="ISME J.">
        <title>Trehalose/2-sulfotrehalose biosynthesis and glycine-betaine uptake are widely spread mechanisms for osmoadaptation in the Halobacteriales.</title>
        <authorList>
            <person name="Youssef N.H."/>
            <person name="Savage-Ashlock K.N."/>
            <person name="McCully A.L."/>
            <person name="Luedtke B."/>
            <person name="Shaw E.I."/>
            <person name="Hoff W.D."/>
            <person name="Elshahed M.S."/>
        </authorList>
    </citation>
    <scope>NUCLEOTIDE SEQUENCE [LARGE SCALE GENOMIC DNA]</scope>
    <source>
        <strain evidence="3 5">DX253</strain>
    </source>
</reference>
<keyword evidence="6" id="KW-1185">Reference proteome</keyword>
<evidence type="ECO:0000313" key="4">
    <source>
        <dbReference type="EMBL" id="SHK13524.1"/>
    </source>
</evidence>
<dbReference type="OrthoDB" id="270655at2157"/>
<evidence type="ECO:0000313" key="5">
    <source>
        <dbReference type="Proteomes" id="UP000003751"/>
    </source>
</evidence>
<keyword evidence="2" id="KW-0812">Transmembrane</keyword>
<reference evidence="4" key="2">
    <citation type="submission" date="2016-11" db="EMBL/GenBank/DDBJ databases">
        <authorList>
            <person name="Jaros S."/>
            <person name="Januszkiewicz K."/>
            <person name="Wedrychowicz H."/>
        </authorList>
    </citation>
    <scope>NUCLEOTIDE SEQUENCE [LARGE SCALE GENOMIC DNA]</scope>
    <source>
        <strain evidence="4">DX253</strain>
    </source>
</reference>